<feature type="binding site" evidence="2">
    <location>
        <position position="124"/>
    </location>
    <ligand>
        <name>Mg(2+)</name>
        <dbReference type="ChEBI" id="CHEBI:18420"/>
        <label>1</label>
    </ligand>
</feature>
<comment type="function">
    <text evidence="2">Catalyzes the ATP-dependent phosphorylation of thiamine-monophosphate (TMP) to form thiamine-pyrophosphate (TPP), the active form of vitamin B1.</text>
</comment>
<feature type="binding site" evidence="2">
    <location>
        <position position="237"/>
    </location>
    <ligand>
        <name>ATP</name>
        <dbReference type="ChEBI" id="CHEBI:30616"/>
    </ligand>
</feature>
<accession>A0ABQ5YUS8</accession>
<dbReference type="PIRSF" id="PIRSF005303">
    <property type="entry name" value="Thiam_monoph_kin"/>
    <property type="match status" value="1"/>
</dbReference>
<feature type="binding site" evidence="2">
    <location>
        <position position="49"/>
    </location>
    <ligand>
        <name>Mg(2+)</name>
        <dbReference type="ChEBI" id="CHEBI:18420"/>
        <label>1</label>
    </ligand>
</feature>
<feature type="binding site" evidence="2">
    <location>
        <position position="32"/>
    </location>
    <ligand>
        <name>Mg(2+)</name>
        <dbReference type="ChEBI" id="CHEBI:18420"/>
        <label>3</label>
    </ligand>
</feature>
<feature type="binding site" evidence="2">
    <location>
        <position position="289"/>
    </location>
    <ligand>
        <name>substrate</name>
    </ligand>
</feature>
<dbReference type="InterPro" id="IPR036921">
    <property type="entry name" value="PurM-like_N_sf"/>
</dbReference>
<comment type="miscellaneous">
    <text evidence="2">Reaction mechanism of ThiL seems to utilize a direct, inline transfer of the gamma-phosphate of ATP to TMP rather than a phosphorylated enzyme intermediate.</text>
</comment>
<dbReference type="RefSeq" id="WP_284281953.1">
    <property type="nucleotide sequence ID" value="NZ_BSOJ01000028.1"/>
</dbReference>
<sequence length="356" mass="38501">MEFDLIRTHFALPFQHLADASHPRIIRGIGDDCARLRPDDGQVMVISTDLLESGIHFFDDASAFELGWKSLAVNLSDLAACGAEPLGFVLGLGLSSVCHDWLSGFSRGLLAAAQEYNCPLVGGDTTRRQSGLGISITVMGQHPASHQGYDRAAAQLADRVWVTGVPGLARLGLLLECQSRGLPLSLPPFSQEHLLALLNSTPALVRSKALDALHKPRPPLQFSMALRPIVHAALDLSDGMTGDLAHIASASKLGIELEEDALDCVWQQVWGDSKLDFAFSRALALSGGDDYQLAFCAQETRSEEIQWLGSRHQVQVTPIGRVCSSEGMFFRSLNGNVRPLAIGSFAHFAFLKPSHD</sequence>
<dbReference type="Gene3D" id="3.90.650.10">
    <property type="entry name" value="PurM-like C-terminal domain"/>
    <property type="match status" value="1"/>
</dbReference>
<comment type="pathway">
    <text evidence="2">Cofactor biosynthesis; thiamine diphosphate biosynthesis; thiamine diphosphate from thiamine phosphate: step 1/1.</text>
</comment>
<keyword evidence="2" id="KW-0808">Transferase</keyword>
<dbReference type="InterPro" id="IPR036676">
    <property type="entry name" value="PurM-like_C_sf"/>
</dbReference>
<feature type="binding site" evidence="2">
    <location>
        <position position="56"/>
    </location>
    <ligand>
        <name>substrate</name>
    </ligand>
</feature>
<proteinExistence type="inferred from homology"/>
<keyword evidence="2" id="KW-0067">ATP-binding</keyword>
<keyword evidence="2 4" id="KW-0418">Kinase</keyword>
<feature type="binding site" evidence="2">
    <location>
        <position position="77"/>
    </location>
    <ligand>
        <name>Mg(2+)</name>
        <dbReference type="ChEBI" id="CHEBI:18420"/>
        <label>2</label>
    </ligand>
</feature>
<feature type="binding site" evidence="2">
    <location>
        <begin position="123"/>
        <end position="124"/>
    </location>
    <ligand>
        <name>ATP</name>
        <dbReference type="ChEBI" id="CHEBI:30616"/>
    </ligand>
</feature>
<dbReference type="Gene3D" id="3.30.1330.10">
    <property type="entry name" value="PurM-like, N-terminal domain"/>
    <property type="match status" value="1"/>
</dbReference>
<evidence type="ECO:0000259" key="3">
    <source>
        <dbReference type="Pfam" id="PF00586"/>
    </source>
</evidence>
<protein>
    <recommendedName>
        <fullName evidence="2">Thiamine-monophosphate kinase</fullName>
        <shortName evidence="2">TMP kinase</shortName>
        <shortName evidence="2">Thiamine-phosphate kinase</shortName>
        <ecNumber evidence="2">2.7.4.16</ecNumber>
    </recommendedName>
</protein>
<feature type="binding site" evidence="2">
    <location>
        <position position="151"/>
    </location>
    <ligand>
        <name>ATP</name>
        <dbReference type="ChEBI" id="CHEBI:30616"/>
    </ligand>
</feature>
<dbReference type="SUPFAM" id="SSF55326">
    <property type="entry name" value="PurM N-terminal domain-like"/>
    <property type="match status" value="1"/>
</dbReference>
<dbReference type="Pfam" id="PF00586">
    <property type="entry name" value="AIRS"/>
    <property type="match status" value="1"/>
</dbReference>
<keyword evidence="1 2" id="KW-0784">Thiamine biosynthesis</keyword>
<feature type="binding site" evidence="2">
    <location>
        <position position="238"/>
    </location>
    <ligand>
        <name>Mg(2+)</name>
        <dbReference type="ChEBI" id="CHEBI:18420"/>
        <label>5</label>
    </ligand>
</feature>
<feature type="binding site" evidence="2">
    <location>
        <position position="49"/>
    </location>
    <ligand>
        <name>Mg(2+)</name>
        <dbReference type="ChEBI" id="CHEBI:18420"/>
        <label>2</label>
    </ligand>
</feature>
<feature type="binding site" evidence="2">
    <location>
        <position position="235"/>
    </location>
    <ligand>
        <name>Mg(2+)</name>
        <dbReference type="ChEBI" id="CHEBI:18420"/>
        <label>3</label>
    </ligand>
</feature>
<dbReference type="Proteomes" id="UP001156664">
    <property type="component" value="Unassembled WGS sequence"/>
</dbReference>
<dbReference type="PANTHER" id="PTHR30270">
    <property type="entry name" value="THIAMINE-MONOPHOSPHATE KINASE"/>
    <property type="match status" value="1"/>
</dbReference>
<dbReference type="InterPro" id="IPR006283">
    <property type="entry name" value="ThiL-like"/>
</dbReference>
<dbReference type="CDD" id="cd02194">
    <property type="entry name" value="ThiL"/>
    <property type="match status" value="1"/>
</dbReference>
<feature type="binding site" evidence="2">
    <location>
        <position position="77"/>
    </location>
    <ligand>
        <name>Mg(2+)</name>
        <dbReference type="ChEBI" id="CHEBI:18420"/>
        <label>4</label>
    </ligand>
</feature>
<dbReference type="InterPro" id="IPR016188">
    <property type="entry name" value="PurM-like_N"/>
</dbReference>
<feature type="binding site" evidence="2">
    <location>
        <position position="47"/>
    </location>
    <ligand>
        <name>Mg(2+)</name>
        <dbReference type="ChEBI" id="CHEBI:18420"/>
        <label>4</label>
    </ligand>
</feature>
<comment type="similarity">
    <text evidence="2">Belongs to the thiamine-monophosphate kinase family.</text>
</comment>
<feature type="binding site" evidence="2">
    <location>
        <position position="77"/>
    </location>
    <ligand>
        <name>Mg(2+)</name>
        <dbReference type="ChEBI" id="CHEBI:18420"/>
        <label>3</label>
    </ligand>
</feature>
<keyword evidence="2" id="KW-0547">Nucleotide-binding</keyword>
<dbReference type="EMBL" id="BSOJ01000028">
    <property type="protein sequence ID" value="GLR27217.1"/>
    <property type="molecule type" value="Genomic_DNA"/>
</dbReference>
<feature type="binding site" evidence="2">
    <location>
        <position position="345"/>
    </location>
    <ligand>
        <name>substrate</name>
    </ligand>
</feature>
<dbReference type="PANTHER" id="PTHR30270:SF0">
    <property type="entry name" value="THIAMINE-MONOPHOSPHATE KINASE"/>
    <property type="match status" value="1"/>
</dbReference>
<keyword evidence="5" id="KW-1185">Reference proteome</keyword>
<feature type="domain" description="PurM-like N-terminal" evidence="3">
    <location>
        <begin position="30"/>
        <end position="140"/>
    </location>
</feature>
<evidence type="ECO:0000256" key="2">
    <source>
        <dbReference type="HAMAP-Rule" id="MF_02128"/>
    </source>
</evidence>
<dbReference type="GO" id="GO:0016301">
    <property type="term" value="F:kinase activity"/>
    <property type="evidence" value="ECO:0007669"/>
    <property type="project" value="UniProtKB-KW"/>
</dbReference>
<dbReference type="NCBIfam" id="TIGR01379">
    <property type="entry name" value="thiL"/>
    <property type="match status" value="1"/>
</dbReference>
<comment type="catalytic activity">
    <reaction evidence="2">
        <text>thiamine phosphate + ATP = thiamine diphosphate + ADP</text>
        <dbReference type="Rhea" id="RHEA:15913"/>
        <dbReference type="ChEBI" id="CHEBI:30616"/>
        <dbReference type="ChEBI" id="CHEBI:37575"/>
        <dbReference type="ChEBI" id="CHEBI:58937"/>
        <dbReference type="ChEBI" id="CHEBI:456216"/>
        <dbReference type="EC" id="2.7.4.16"/>
    </reaction>
</comment>
<dbReference type="HAMAP" id="MF_02128">
    <property type="entry name" value="TMP_kinase"/>
    <property type="match status" value="1"/>
</dbReference>
<comment type="caution">
    <text evidence="4">The sequence shown here is derived from an EMBL/GenBank/DDBJ whole genome shotgun (WGS) entry which is preliminary data.</text>
</comment>
<evidence type="ECO:0000256" key="1">
    <source>
        <dbReference type="ARBA" id="ARBA00022977"/>
    </source>
</evidence>
<name>A0ABQ5YUS8_9BURK</name>
<evidence type="ECO:0000313" key="4">
    <source>
        <dbReference type="EMBL" id="GLR27217.1"/>
    </source>
</evidence>
<keyword evidence="2" id="KW-0460">Magnesium</keyword>
<gene>
    <name evidence="2 4" type="primary">thiL</name>
    <name evidence="4" type="ORF">GCM10007875_23080</name>
</gene>
<evidence type="ECO:0000313" key="5">
    <source>
        <dbReference type="Proteomes" id="UP001156664"/>
    </source>
</evidence>
<dbReference type="EC" id="2.7.4.16" evidence="2"/>
<keyword evidence="2" id="KW-0479">Metal-binding</keyword>
<comment type="caution">
    <text evidence="2">Lacks conserved residue(s) required for the propagation of feature annotation.</text>
</comment>
<feature type="binding site" evidence="2">
    <location>
        <position position="48"/>
    </location>
    <ligand>
        <name>Mg(2+)</name>
        <dbReference type="ChEBI" id="CHEBI:18420"/>
        <label>1</label>
    </ligand>
</feature>
<reference evidence="5" key="1">
    <citation type="journal article" date="2019" name="Int. J. Syst. Evol. Microbiol.">
        <title>The Global Catalogue of Microorganisms (GCM) 10K type strain sequencing project: providing services to taxonomists for standard genome sequencing and annotation.</title>
        <authorList>
            <consortium name="The Broad Institute Genomics Platform"/>
            <consortium name="The Broad Institute Genome Sequencing Center for Infectious Disease"/>
            <person name="Wu L."/>
            <person name="Ma J."/>
        </authorList>
    </citation>
    <scope>NUCLEOTIDE SEQUENCE [LARGE SCALE GENOMIC DNA]</scope>
    <source>
        <strain evidence="5">NBRC 105857</strain>
    </source>
</reference>
<feature type="binding site" evidence="2">
    <location>
        <position position="32"/>
    </location>
    <ligand>
        <name>Mg(2+)</name>
        <dbReference type="ChEBI" id="CHEBI:18420"/>
        <label>4</label>
    </ligand>
</feature>
<organism evidence="4 5">
    <name type="scientific">Limnobacter litoralis</name>
    <dbReference type="NCBI Taxonomy" id="481366"/>
    <lineage>
        <taxon>Bacteria</taxon>
        <taxon>Pseudomonadati</taxon>
        <taxon>Pseudomonadota</taxon>
        <taxon>Betaproteobacteria</taxon>
        <taxon>Burkholderiales</taxon>
        <taxon>Burkholderiaceae</taxon>
        <taxon>Limnobacter</taxon>
    </lineage>
</organism>
<dbReference type="SUPFAM" id="SSF56042">
    <property type="entry name" value="PurM C-terminal domain-like"/>
    <property type="match status" value="1"/>
</dbReference>